<dbReference type="STRING" id="1286106.MPL1_04015"/>
<reference evidence="1 2" key="1">
    <citation type="journal article" date="2013" name="Genome Announc.">
        <title>Draft Genome Sequence of Methylophaga lonarensis MPLT, a Haloalkaliphilic (Non-Methane-Utilizing) Methylotroph.</title>
        <authorList>
            <person name="Shetty S.A."/>
            <person name="Marathe N.P."/>
            <person name="Munot H."/>
            <person name="Antony C.P."/>
            <person name="Dhotre D.P."/>
            <person name="Murrell J.C."/>
            <person name="Shouche Y.S."/>
        </authorList>
    </citation>
    <scope>NUCLEOTIDE SEQUENCE [LARGE SCALE GENOMIC DNA]</scope>
    <source>
        <strain evidence="1 2">MPL</strain>
    </source>
</reference>
<name>M7P2D7_9GAMM</name>
<accession>M7P2D7</accession>
<dbReference type="Proteomes" id="UP000012019">
    <property type="component" value="Unassembled WGS sequence"/>
</dbReference>
<dbReference type="AlphaFoldDB" id="M7P2D7"/>
<proteinExistence type="predicted"/>
<sequence>MKNEVLSPHEPRDLSFDKLLPASPDRILNINFYCHSDLVLATPSIIKIIPYFGQWPEWFDLYLLSCEYNPDIDWVFYTDCAQPKHSPENVRFVQLSFADYKKLVSQRLGIKFNPSSPYKLCDLKPAYGFIHSEDIQGYDFFAIGDIDIIYGQIRQFITDEMLEEYDVIGTHSRRLSGHFSLFRNTEQNREAFRKIPDWQQLMTADHHIGIDESKFSKIFVRHKNHPLWLRKVWSLTSPYQRRVLFKEQYSTILSPIPWCDGRMDHPQNWLWRDGHLFNDRDDREFMYLHFMNWKSSRWLPKSIRDNGAAWEKLDELVHIDTRTAKLSGFQISPNGFTQIESEFR</sequence>
<dbReference type="Pfam" id="PF20330">
    <property type="entry name" value="DUF6625"/>
    <property type="match status" value="1"/>
</dbReference>
<comment type="caution">
    <text evidence="1">The sequence shown here is derived from an EMBL/GenBank/DDBJ whole genome shotgun (WGS) entry which is preliminary data.</text>
</comment>
<dbReference type="eggNOG" id="ENOG502ZCE3">
    <property type="taxonomic scope" value="Bacteria"/>
</dbReference>
<protein>
    <submittedName>
        <fullName evidence="1">Uncharacterized protein</fullName>
    </submittedName>
</protein>
<dbReference type="PATRIC" id="fig|1286106.3.peg.806"/>
<organism evidence="1 2">
    <name type="scientific">Methylophaga lonarensis MPL</name>
    <dbReference type="NCBI Taxonomy" id="1286106"/>
    <lineage>
        <taxon>Bacteria</taxon>
        <taxon>Pseudomonadati</taxon>
        <taxon>Pseudomonadota</taxon>
        <taxon>Gammaproteobacteria</taxon>
        <taxon>Thiotrichales</taxon>
        <taxon>Piscirickettsiaceae</taxon>
        <taxon>Methylophaga</taxon>
    </lineage>
</organism>
<keyword evidence="2" id="KW-1185">Reference proteome</keyword>
<gene>
    <name evidence="1" type="ORF">MPL1_04015</name>
</gene>
<dbReference type="EMBL" id="APHR01000017">
    <property type="protein sequence ID" value="EMR13671.1"/>
    <property type="molecule type" value="Genomic_DNA"/>
</dbReference>
<evidence type="ECO:0000313" key="1">
    <source>
        <dbReference type="EMBL" id="EMR13671.1"/>
    </source>
</evidence>
<evidence type="ECO:0000313" key="2">
    <source>
        <dbReference type="Proteomes" id="UP000012019"/>
    </source>
</evidence>
<dbReference type="InterPro" id="IPR046733">
    <property type="entry name" value="DUF6625"/>
</dbReference>